<keyword evidence="3 6" id="KW-0812">Transmembrane</keyword>
<evidence type="ECO:0000256" key="3">
    <source>
        <dbReference type="ARBA" id="ARBA00022692"/>
    </source>
</evidence>
<evidence type="ECO:0000256" key="2">
    <source>
        <dbReference type="ARBA" id="ARBA00022475"/>
    </source>
</evidence>
<comment type="caution">
    <text evidence="8">The sequence shown here is derived from an EMBL/GenBank/DDBJ whole genome shotgun (WGS) entry which is preliminary data.</text>
</comment>
<dbReference type="AlphaFoldDB" id="A0A644XQY1"/>
<keyword evidence="4 6" id="KW-1133">Transmembrane helix</keyword>
<gene>
    <name evidence="8" type="ORF">SDC9_62915</name>
</gene>
<evidence type="ECO:0000256" key="4">
    <source>
        <dbReference type="ARBA" id="ARBA00022989"/>
    </source>
</evidence>
<reference evidence="8" key="1">
    <citation type="submission" date="2019-08" db="EMBL/GenBank/DDBJ databases">
        <authorList>
            <person name="Kucharzyk K."/>
            <person name="Murdoch R.W."/>
            <person name="Higgins S."/>
            <person name="Loffler F."/>
        </authorList>
    </citation>
    <scope>NUCLEOTIDE SEQUENCE</scope>
</reference>
<dbReference type="GO" id="GO:0005886">
    <property type="term" value="C:plasma membrane"/>
    <property type="evidence" value="ECO:0007669"/>
    <property type="project" value="UniProtKB-SubCell"/>
</dbReference>
<organism evidence="8">
    <name type="scientific">bioreactor metagenome</name>
    <dbReference type="NCBI Taxonomy" id="1076179"/>
    <lineage>
        <taxon>unclassified sequences</taxon>
        <taxon>metagenomes</taxon>
        <taxon>ecological metagenomes</taxon>
    </lineage>
</organism>
<keyword evidence="5 6" id="KW-0472">Membrane</keyword>
<evidence type="ECO:0000259" key="7">
    <source>
        <dbReference type="Pfam" id="PF02687"/>
    </source>
</evidence>
<feature type="domain" description="ABC3 transporter permease C-terminal" evidence="7">
    <location>
        <begin position="229"/>
        <end position="338"/>
    </location>
</feature>
<evidence type="ECO:0000313" key="8">
    <source>
        <dbReference type="EMBL" id="MPM16534.1"/>
    </source>
</evidence>
<name>A0A644XQY1_9ZZZZ</name>
<protein>
    <recommendedName>
        <fullName evidence="7">ABC3 transporter permease C-terminal domain-containing protein</fullName>
    </recommendedName>
</protein>
<dbReference type="Pfam" id="PF02687">
    <property type="entry name" value="FtsX"/>
    <property type="match status" value="1"/>
</dbReference>
<comment type="subcellular location">
    <subcellularLocation>
        <location evidence="1">Cell membrane</location>
        <topology evidence="1">Multi-pass membrane protein</topology>
    </subcellularLocation>
</comment>
<sequence>MFKFLLKRKSINMFFILAFTFTIITFSLGNSIILNQEELINKFSPDKNKIIVFKLENDISISDVVGLIKDKEITVDLRFYDNKSEAYIESEFIIKSFSTVGELKEGNLFNSEDYLSQNNIYIASSAFNEEEVSLMGYGSERYEFEKIGSFYDTTKRIIVPNDSFIKLLGENKINSPYLNIIISGEEESINSSIDILTKYIKEIDNKNNLEVFSYMKENRKVEAESLYKASILIVIITLINSLTLSSLWVESRKKELALRKAVGGTSKQLMKLFFNEMFYISIISLILAFAIHYIVFIISGGYIENLSVAINIKGILYSMILTVIVAVIITLPSIFYLSGVRPSVILRGE</sequence>
<feature type="transmembrane region" description="Helical" evidence="6">
    <location>
        <begin position="277"/>
        <end position="303"/>
    </location>
</feature>
<proteinExistence type="predicted"/>
<evidence type="ECO:0000256" key="6">
    <source>
        <dbReference type="SAM" id="Phobius"/>
    </source>
</evidence>
<dbReference type="InterPro" id="IPR003838">
    <property type="entry name" value="ABC3_permease_C"/>
</dbReference>
<dbReference type="EMBL" id="VSSQ01002630">
    <property type="protein sequence ID" value="MPM16534.1"/>
    <property type="molecule type" value="Genomic_DNA"/>
</dbReference>
<feature type="transmembrane region" description="Helical" evidence="6">
    <location>
        <begin position="315"/>
        <end position="337"/>
    </location>
</feature>
<evidence type="ECO:0000256" key="5">
    <source>
        <dbReference type="ARBA" id="ARBA00023136"/>
    </source>
</evidence>
<evidence type="ECO:0000256" key="1">
    <source>
        <dbReference type="ARBA" id="ARBA00004651"/>
    </source>
</evidence>
<keyword evidence="2" id="KW-1003">Cell membrane</keyword>
<accession>A0A644XQY1</accession>
<feature type="transmembrane region" description="Helical" evidence="6">
    <location>
        <begin position="226"/>
        <end position="249"/>
    </location>
</feature>